<dbReference type="EMBL" id="NHTK01000505">
    <property type="protein sequence ID" value="PPR07161.1"/>
    <property type="molecule type" value="Genomic_DNA"/>
</dbReference>
<name>A0A409YVX1_9AGAR</name>
<keyword evidence="2" id="KW-1185">Reference proteome</keyword>
<evidence type="ECO:0000313" key="2">
    <source>
        <dbReference type="Proteomes" id="UP000284842"/>
    </source>
</evidence>
<comment type="caution">
    <text evidence="1">The sequence shown here is derived from an EMBL/GenBank/DDBJ whole genome shotgun (WGS) entry which is preliminary data.</text>
</comment>
<evidence type="ECO:0000313" key="1">
    <source>
        <dbReference type="EMBL" id="PPR07161.1"/>
    </source>
</evidence>
<sequence length="138" mass="15738">MLAPRNHPDFVSQTLTRPKSGSNCAHFYLLTAQVFYRVDSNKLWYFSTGDLNSFIPSYDVDLSLYRYLLTGGFKPILAYAVLSSTSRTSRYWSSPPSHLTHFALSFNISIAVTNSMQKLREHAYRSVIHHLGTWTLAV</sequence>
<dbReference type="Proteomes" id="UP000284842">
    <property type="component" value="Unassembled WGS sequence"/>
</dbReference>
<dbReference type="InParanoid" id="A0A409YVX1"/>
<gene>
    <name evidence="1" type="ORF">CVT24_010710</name>
</gene>
<accession>A0A409YVX1</accession>
<proteinExistence type="predicted"/>
<organism evidence="1 2">
    <name type="scientific">Panaeolus cyanescens</name>
    <dbReference type="NCBI Taxonomy" id="181874"/>
    <lineage>
        <taxon>Eukaryota</taxon>
        <taxon>Fungi</taxon>
        <taxon>Dikarya</taxon>
        <taxon>Basidiomycota</taxon>
        <taxon>Agaricomycotina</taxon>
        <taxon>Agaricomycetes</taxon>
        <taxon>Agaricomycetidae</taxon>
        <taxon>Agaricales</taxon>
        <taxon>Agaricineae</taxon>
        <taxon>Galeropsidaceae</taxon>
        <taxon>Panaeolus</taxon>
    </lineage>
</organism>
<protein>
    <submittedName>
        <fullName evidence="1">Uncharacterized protein</fullName>
    </submittedName>
</protein>
<dbReference type="AlphaFoldDB" id="A0A409YVX1"/>
<reference evidence="1 2" key="1">
    <citation type="journal article" date="2018" name="Evol. Lett.">
        <title>Horizontal gene cluster transfer increased hallucinogenic mushroom diversity.</title>
        <authorList>
            <person name="Reynolds H.T."/>
            <person name="Vijayakumar V."/>
            <person name="Gluck-Thaler E."/>
            <person name="Korotkin H.B."/>
            <person name="Matheny P.B."/>
            <person name="Slot J.C."/>
        </authorList>
    </citation>
    <scope>NUCLEOTIDE SEQUENCE [LARGE SCALE GENOMIC DNA]</scope>
    <source>
        <strain evidence="1 2">2629</strain>
    </source>
</reference>